<reference evidence="1" key="1">
    <citation type="journal article" date="2021" name="Proc. Natl. Acad. Sci. U.S.A.">
        <title>A Catalog of Tens of Thousands of Viruses from Human Metagenomes Reveals Hidden Associations with Chronic Diseases.</title>
        <authorList>
            <person name="Tisza M.J."/>
            <person name="Buck C.B."/>
        </authorList>
    </citation>
    <scope>NUCLEOTIDE SEQUENCE</scope>
    <source>
        <strain evidence="1">CtTwu10</strain>
    </source>
</reference>
<accession>A0A8S5P6D1</accession>
<name>A0A8S5P6D1_9CAUD</name>
<proteinExistence type="predicted"/>
<dbReference type="EMBL" id="BK015348">
    <property type="protein sequence ID" value="DAE02638.1"/>
    <property type="molecule type" value="Genomic_DNA"/>
</dbReference>
<protein>
    <submittedName>
        <fullName evidence="1">Uncharacterized protein</fullName>
    </submittedName>
</protein>
<sequence length="39" mass="4513">MMFYNEHGEQVKKFTKSSRLTDKNLITEPIRADNATLKG</sequence>
<evidence type="ECO:0000313" key="1">
    <source>
        <dbReference type="EMBL" id="DAE02638.1"/>
    </source>
</evidence>
<organism evidence="1">
    <name type="scientific">Siphoviridae sp. ctTwu10</name>
    <dbReference type="NCBI Taxonomy" id="2825525"/>
    <lineage>
        <taxon>Viruses</taxon>
        <taxon>Duplodnaviria</taxon>
        <taxon>Heunggongvirae</taxon>
        <taxon>Uroviricota</taxon>
        <taxon>Caudoviricetes</taxon>
    </lineage>
</organism>